<proteinExistence type="predicted"/>
<reference evidence="1" key="1">
    <citation type="submission" date="2020-02" db="EMBL/GenBank/DDBJ databases">
        <authorList>
            <person name="Meier V. D."/>
        </authorList>
    </citation>
    <scope>NUCLEOTIDE SEQUENCE</scope>
    <source>
        <strain evidence="1">AVDCRST_MAG68</strain>
    </source>
</reference>
<protein>
    <submittedName>
        <fullName evidence="1">Uncharacterized protein</fullName>
    </submittedName>
</protein>
<dbReference type="EMBL" id="CADCTW010000097">
    <property type="protein sequence ID" value="CAA9322911.1"/>
    <property type="molecule type" value="Genomic_DNA"/>
</dbReference>
<sequence>MSDEQQPVIFDFVNKVTIQVGPTAESIKRYQEVVAAQVPAILVRSSAA</sequence>
<evidence type="ECO:0000313" key="1">
    <source>
        <dbReference type="EMBL" id="CAA9322911.1"/>
    </source>
</evidence>
<organism evidence="1">
    <name type="scientific">uncultured Gemmatimonadota bacterium</name>
    <dbReference type="NCBI Taxonomy" id="203437"/>
    <lineage>
        <taxon>Bacteria</taxon>
        <taxon>Pseudomonadati</taxon>
        <taxon>Gemmatimonadota</taxon>
        <taxon>environmental samples</taxon>
    </lineage>
</organism>
<name>A0A6J4L5S0_9BACT</name>
<gene>
    <name evidence="1" type="ORF">AVDCRST_MAG68-2073</name>
</gene>
<accession>A0A6J4L5S0</accession>
<dbReference type="AlphaFoldDB" id="A0A6J4L5S0"/>